<feature type="region of interest" description="Disordered" evidence="1">
    <location>
        <begin position="64"/>
        <end position="103"/>
    </location>
</feature>
<evidence type="ECO:0000313" key="2">
    <source>
        <dbReference type="EMBL" id="KAL0063423.1"/>
    </source>
</evidence>
<keyword evidence="3" id="KW-1185">Reference proteome</keyword>
<dbReference type="Gene3D" id="3.40.50.1820">
    <property type="entry name" value="alpha/beta hydrolase"/>
    <property type="match status" value="1"/>
</dbReference>
<sequence>MMVNGTTKFWPMTPIEKAFAEELIAYWISFVRDGDPNTYKLPRSPEWPRYILDGAEDSTKERIVLQEDPSNSTEVSGSFVEQEPENESKRCQVIAEKSEEQQA</sequence>
<evidence type="ECO:0000313" key="3">
    <source>
        <dbReference type="Proteomes" id="UP001437256"/>
    </source>
</evidence>
<evidence type="ECO:0000256" key="1">
    <source>
        <dbReference type="SAM" id="MobiDB-lite"/>
    </source>
</evidence>
<comment type="caution">
    <text evidence="2">The sequence shown here is derived from an EMBL/GenBank/DDBJ whole genome shotgun (WGS) entry which is preliminary data.</text>
</comment>
<feature type="compositionally biased region" description="Basic and acidic residues" evidence="1">
    <location>
        <begin position="86"/>
        <end position="103"/>
    </location>
</feature>
<dbReference type="Proteomes" id="UP001437256">
    <property type="component" value="Unassembled WGS sequence"/>
</dbReference>
<dbReference type="SUPFAM" id="SSF53474">
    <property type="entry name" value="alpha/beta-Hydrolases"/>
    <property type="match status" value="1"/>
</dbReference>
<dbReference type="InterPro" id="IPR029058">
    <property type="entry name" value="AB_hydrolase_fold"/>
</dbReference>
<proteinExistence type="predicted"/>
<dbReference type="EMBL" id="JBBXMP010000081">
    <property type="protein sequence ID" value="KAL0063423.1"/>
    <property type="molecule type" value="Genomic_DNA"/>
</dbReference>
<reference evidence="2 3" key="1">
    <citation type="submission" date="2024-05" db="EMBL/GenBank/DDBJ databases">
        <title>A draft genome resource for the thread blight pathogen Marasmius tenuissimus strain MS-2.</title>
        <authorList>
            <person name="Yulfo-Soto G.E."/>
            <person name="Baruah I.K."/>
            <person name="Amoako-Attah I."/>
            <person name="Bukari Y."/>
            <person name="Meinhardt L.W."/>
            <person name="Bailey B.A."/>
            <person name="Cohen S.P."/>
        </authorList>
    </citation>
    <scope>NUCLEOTIDE SEQUENCE [LARGE SCALE GENOMIC DNA]</scope>
    <source>
        <strain evidence="2 3">MS-2</strain>
    </source>
</reference>
<gene>
    <name evidence="2" type="ORF">AAF712_009627</name>
</gene>
<name>A0ABR2ZRS0_9AGAR</name>
<evidence type="ECO:0008006" key="4">
    <source>
        <dbReference type="Google" id="ProtNLM"/>
    </source>
</evidence>
<protein>
    <recommendedName>
        <fullName evidence="4">Carboxylesterase type B domain-containing protein</fullName>
    </recommendedName>
</protein>
<organism evidence="2 3">
    <name type="scientific">Marasmius tenuissimus</name>
    <dbReference type="NCBI Taxonomy" id="585030"/>
    <lineage>
        <taxon>Eukaryota</taxon>
        <taxon>Fungi</taxon>
        <taxon>Dikarya</taxon>
        <taxon>Basidiomycota</taxon>
        <taxon>Agaricomycotina</taxon>
        <taxon>Agaricomycetes</taxon>
        <taxon>Agaricomycetidae</taxon>
        <taxon>Agaricales</taxon>
        <taxon>Marasmiineae</taxon>
        <taxon>Marasmiaceae</taxon>
        <taxon>Marasmius</taxon>
    </lineage>
</organism>
<accession>A0ABR2ZRS0</accession>